<gene>
    <name evidence="4" type="primary">dctP</name>
    <name evidence="4" type="ORF">KGB56_03585</name>
</gene>
<dbReference type="RefSeq" id="WP_083646277.1">
    <property type="nucleotide sequence ID" value="NZ_CP074126.1"/>
</dbReference>
<keyword evidence="5" id="KW-1185">Reference proteome</keyword>
<accession>A0ABX8APF1</accession>
<dbReference type="InterPro" id="IPR038404">
    <property type="entry name" value="TRAP_DctP_sf"/>
</dbReference>
<dbReference type="EMBL" id="CP074126">
    <property type="protein sequence ID" value="QUS56532.1"/>
    <property type="molecule type" value="Genomic_DNA"/>
</dbReference>
<evidence type="ECO:0000256" key="1">
    <source>
        <dbReference type="ARBA" id="ARBA00009023"/>
    </source>
</evidence>
<dbReference type="InterPro" id="IPR018389">
    <property type="entry name" value="DctP_fam"/>
</dbReference>
<name>A0ABX8APF1_9HYPH</name>
<dbReference type="Proteomes" id="UP000680706">
    <property type="component" value="Chromosome"/>
</dbReference>
<evidence type="ECO:0000256" key="2">
    <source>
        <dbReference type="ARBA" id="ARBA00022448"/>
    </source>
</evidence>
<keyword evidence="3" id="KW-0732">Signal</keyword>
<dbReference type="SUPFAM" id="SSF53850">
    <property type="entry name" value="Periplasmic binding protein-like II"/>
    <property type="match status" value="1"/>
</dbReference>
<reference evidence="4 5" key="1">
    <citation type="journal article" date="2021" name="Angew. Chem. Int. Ed. Engl.">
        <title>A novel family of nonribosomal peptides modulate collective behavior in Pseudovibrio bacteria isolated from marine sponges.</title>
        <authorList>
            <person name="Ioca L.P."/>
            <person name="Dai Y."/>
            <person name="Kunakom S."/>
            <person name="Diaz-Espinosa J."/>
            <person name="Krunic A."/>
            <person name="Crnkovic C.M."/>
            <person name="Orjala J."/>
            <person name="Sanchez L.M."/>
            <person name="Ferreira A.G."/>
            <person name="Berlinck R.G.S."/>
            <person name="Eustaquio A.S."/>
        </authorList>
    </citation>
    <scope>NUCLEOTIDE SEQUENCE [LARGE SCALE GENOMIC DNA]</scope>
    <source>
        <strain evidence="4 5">Ab134</strain>
    </source>
</reference>
<dbReference type="NCBIfam" id="NF037995">
    <property type="entry name" value="TRAP_S1"/>
    <property type="match status" value="1"/>
</dbReference>
<dbReference type="Gene3D" id="3.40.190.170">
    <property type="entry name" value="Bacterial extracellular solute-binding protein, family 7"/>
    <property type="match status" value="1"/>
</dbReference>
<evidence type="ECO:0000256" key="3">
    <source>
        <dbReference type="ARBA" id="ARBA00022729"/>
    </source>
</evidence>
<sequence>MKFSSMVGKIAATSMAVAVVASPVLVSEANAVEPILGHVMDKEHIFHKVSEKFMTRLDELSDGQMKISYHPGGDLGDWTSIVEQVSFGSAQMTMSWNHSELDPRWDVSALGYVVSDWEKGKAIYGPGSKMEAVYNEILSDLNMVLLGTIPTDYTGFVVRKGVDVPVNFPEDAKGFKMRVPAMPMLLERYKTTGFSPVPMAFSEVHTALQTGAIDGRAYSPPSEVLLFKDVVSTYVNTRENFEHTFWLANKDWFNSLSADERNWIRTASKEATDWAWSVAESESAVWLQKIRDAGIEIVELNPEQLAKYKQIVVDVEYPYMENVIGKEVMDDIREAAGIQ</sequence>
<dbReference type="Pfam" id="PF03480">
    <property type="entry name" value="DctP"/>
    <property type="match status" value="1"/>
</dbReference>
<evidence type="ECO:0000313" key="5">
    <source>
        <dbReference type="Proteomes" id="UP000680706"/>
    </source>
</evidence>
<organism evidence="4 5">
    <name type="scientific">Pseudovibrio brasiliensis</name>
    <dbReference type="NCBI Taxonomy" id="1898042"/>
    <lineage>
        <taxon>Bacteria</taxon>
        <taxon>Pseudomonadati</taxon>
        <taxon>Pseudomonadota</taxon>
        <taxon>Alphaproteobacteria</taxon>
        <taxon>Hyphomicrobiales</taxon>
        <taxon>Stappiaceae</taxon>
        <taxon>Pseudovibrio</taxon>
    </lineage>
</organism>
<keyword evidence="2" id="KW-0813">Transport</keyword>
<protein>
    <submittedName>
        <fullName evidence="4">TRAP transporter substrate-binding protein DctP</fullName>
    </submittedName>
</protein>
<dbReference type="PANTHER" id="PTHR33376">
    <property type="match status" value="1"/>
</dbReference>
<evidence type="ECO:0000313" key="4">
    <source>
        <dbReference type="EMBL" id="QUS56532.1"/>
    </source>
</evidence>
<comment type="similarity">
    <text evidence="1">Belongs to the bacterial solute-binding protein 7 family.</text>
</comment>
<proteinExistence type="inferred from homology"/>
<dbReference type="PANTHER" id="PTHR33376:SF7">
    <property type="entry name" value="C4-DICARBOXYLATE-BINDING PROTEIN DCTB"/>
    <property type="match status" value="1"/>
</dbReference>